<gene>
    <name evidence="5" type="primary">recX</name>
    <name evidence="8" type="ORF">E3O06_09550</name>
</gene>
<protein>
    <recommendedName>
        <fullName evidence="3 5">Regulatory protein RecX</fullName>
    </recommendedName>
</protein>
<comment type="subcellular location">
    <subcellularLocation>
        <location evidence="1 5">Cytoplasm</location>
    </subcellularLocation>
</comment>
<evidence type="ECO:0000259" key="7">
    <source>
        <dbReference type="Pfam" id="PF21981"/>
    </source>
</evidence>
<dbReference type="AlphaFoldDB" id="A0A4R8UUM8"/>
<evidence type="ECO:0000313" key="9">
    <source>
        <dbReference type="Proteomes" id="UP000298173"/>
    </source>
</evidence>
<proteinExistence type="inferred from homology"/>
<evidence type="ECO:0000256" key="6">
    <source>
        <dbReference type="SAM" id="MobiDB-lite"/>
    </source>
</evidence>
<dbReference type="InterPro" id="IPR003783">
    <property type="entry name" value="Regulatory_RecX"/>
</dbReference>
<comment type="similarity">
    <text evidence="2 5">Belongs to the RecX family.</text>
</comment>
<dbReference type="PANTHER" id="PTHR33602">
    <property type="entry name" value="REGULATORY PROTEIN RECX FAMILY PROTEIN"/>
    <property type="match status" value="1"/>
</dbReference>
<organism evidence="8 9">
    <name type="scientific">Cryobacterium glaciale</name>
    <dbReference type="NCBI Taxonomy" id="1259145"/>
    <lineage>
        <taxon>Bacteria</taxon>
        <taxon>Bacillati</taxon>
        <taxon>Actinomycetota</taxon>
        <taxon>Actinomycetes</taxon>
        <taxon>Micrococcales</taxon>
        <taxon>Microbacteriaceae</taxon>
        <taxon>Cryobacterium</taxon>
    </lineage>
</organism>
<dbReference type="Pfam" id="PF21981">
    <property type="entry name" value="RecX_HTH3"/>
    <property type="match status" value="1"/>
</dbReference>
<dbReference type="InterPro" id="IPR053925">
    <property type="entry name" value="RecX_HTH_3rd"/>
</dbReference>
<name>A0A4R8UUM8_9MICO</name>
<dbReference type="GO" id="GO:0006282">
    <property type="term" value="P:regulation of DNA repair"/>
    <property type="evidence" value="ECO:0007669"/>
    <property type="project" value="UniProtKB-UniRule"/>
</dbReference>
<accession>A0A4R8UUM8</accession>
<evidence type="ECO:0000256" key="1">
    <source>
        <dbReference type="ARBA" id="ARBA00004496"/>
    </source>
</evidence>
<dbReference type="EMBL" id="SOEY01000019">
    <property type="protein sequence ID" value="TFB72565.1"/>
    <property type="molecule type" value="Genomic_DNA"/>
</dbReference>
<evidence type="ECO:0000256" key="2">
    <source>
        <dbReference type="ARBA" id="ARBA00009695"/>
    </source>
</evidence>
<feature type="region of interest" description="Disordered" evidence="6">
    <location>
        <begin position="1"/>
        <end position="40"/>
    </location>
</feature>
<dbReference type="OrthoDB" id="5244465at2"/>
<evidence type="ECO:0000256" key="4">
    <source>
        <dbReference type="ARBA" id="ARBA00022490"/>
    </source>
</evidence>
<reference evidence="8 9" key="1">
    <citation type="submission" date="2019-03" db="EMBL/GenBank/DDBJ databases">
        <title>Genomics of glacier-inhabiting Cryobacterium strains.</title>
        <authorList>
            <person name="Liu Q."/>
            <person name="Xin Y.-H."/>
        </authorList>
    </citation>
    <scope>NUCLEOTIDE SEQUENCE [LARGE SCALE GENOMIC DNA]</scope>
    <source>
        <strain evidence="8 9">HLT2-23</strain>
    </source>
</reference>
<dbReference type="Proteomes" id="UP000298173">
    <property type="component" value="Unassembled WGS sequence"/>
</dbReference>
<evidence type="ECO:0000256" key="3">
    <source>
        <dbReference type="ARBA" id="ARBA00018111"/>
    </source>
</evidence>
<feature type="domain" description="RecX third three-helical" evidence="7">
    <location>
        <begin position="242"/>
        <end position="288"/>
    </location>
</feature>
<dbReference type="HAMAP" id="MF_01114">
    <property type="entry name" value="RecX"/>
    <property type="match status" value="1"/>
</dbReference>
<keyword evidence="9" id="KW-1185">Reference proteome</keyword>
<comment type="function">
    <text evidence="5">Modulates RecA activity.</text>
</comment>
<dbReference type="GO" id="GO:0005737">
    <property type="term" value="C:cytoplasm"/>
    <property type="evidence" value="ECO:0007669"/>
    <property type="project" value="UniProtKB-SubCell"/>
</dbReference>
<keyword evidence="4 5" id="KW-0963">Cytoplasm</keyword>
<feature type="compositionally biased region" description="Polar residues" evidence="6">
    <location>
        <begin position="23"/>
        <end position="39"/>
    </location>
</feature>
<evidence type="ECO:0000256" key="5">
    <source>
        <dbReference type="HAMAP-Rule" id="MF_01114"/>
    </source>
</evidence>
<evidence type="ECO:0000313" key="8">
    <source>
        <dbReference type="EMBL" id="TFB72565.1"/>
    </source>
</evidence>
<dbReference type="InterPro" id="IPR036388">
    <property type="entry name" value="WH-like_DNA-bd_sf"/>
</dbReference>
<dbReference type="Gene3D" id="1.10.10.10">
    <property type="entry name" value="Winged helix-like DNA-binding domain superfamily/Winged helix DNA-binding domain"/>
    <property type="match status" value="1"/>
</dbReference>
<comment type="caution">
    <text evidence="8">The sequence shown here is derived from an EMBL/GenBank/DDBJ whole genome shotgun (WGS) entry which is preliminary data.</text>
</comment>
<sequence length="307" mass="33720">MLRHFSRAARSSPKPRPPAKPPNQATPHRSTARFSTALFNTERRERQVTGMVHFEPQDDAAERADADLAPVTYLHGAAPGMKRRSPLEAASLETGPTEIDRFSAAAASKAEADTDAKAAVNEADIVLKDSDPDDDEAVTAADALDQRERAEKVLLHRLRGRSLSTVEALLVLNATGVDSGEASEIIEKFIELEYLDEGKLADQIIHSHNVRKGLGRTGVEAEMRRRKLDPGVMLDKLEELPDDEAERAIDLATKRIGQMERFDDQTIDRRLTGFLMRKGYSSAAVRLAVKAAMDSRGGGGASRVRFR</sequence>
<dbReference type="PANTHER" id="PTHR33602:SF1">
    <property type="entry name" value="REGULATORY PROTEIN RECX FAMILY PROTEIN"/>
    <property type="match status" value="1"/>
</dbReference>